<reference evidence="3" key="1">
    <citation type="journal article" date="2017" name="Nat. Ecol. Evol.">
        <title>Genome expansion and lineage-specific genetic innovations in the forest pathogenic fungi Armillaria.</title>
        <authorList>
            <person name="Sipos G."/>
            <person name="Prasanna A.N."/>
            <person name="Walter M.C."/>
            <person name="O'Connor E."/>
            <person name="Balint B."/>
            <person name="Krizsan K."/>
            <person name="Kiss B."/>
            <person name="Hess J."/>
            <person name="Varga T."/>
            <person name="Slot J."/>
            <person name="Riley R."/>
            <person name="Boka B."/>
            <person name="Rigling D."/>
            <person name="Barry K."/>
            <person name="Lee J."/>
            <person name="Mihaltcheva S."/>
            <person name="LaButti K."/>
            <person name="Lipzen A."/>
            <person name="Waldron R."/>
            <person name="Moloney N.M."/>
            <person name="Sperisen C."/>
            <person name="Kredics L."/>
            <person name="Vagvoelgyi C."/>
            <person name="Patrignani A."/>
            <person name="Fitzpatrick D."/>
            <person name="Nagy I."/>
            <person name="Doyle S."/>
            <person name="Anderson J.B."/>
            <person name="Grigoriev I.V."/>
            <person name="Gueldener U."/>
            <person name="Muensterkoetter M."/>
            <person name="Nagy L.G."/>
        </authorList>
    </citation>
    <scope>NUCLEOTIDE SEQUENCE [LARGE SCALE GENOMIC DNA]</scope>
    <source>
        <strain evidence="3">Ar21-2</strain>
    </source>
</reference>
<dbReference type="OrthoDB" id="10652188at2759"/>
<feature type="compositionally biased region" description="Basic residues" evidence="1">
    <location>
        <begin position="149"/>
        <end position="162"/>
    </location>
</feature>
<accession>A0A2H3EFT2</accession>
<organism evidence="2 3">
    <name type="scientific">Armillaria gallica</name>
    <name type="common">Bulbous honey fungus</name>
    <name type="synonym">Armillaria bulbosa</name>
    <dbReference type="NCBI Taxonomy" id="47427"/>
    <lineage>
        <taxon>Eukaryota</taxon>
        <taxon>Fungi</taxon>
        <taxon>Dikarya</taxon>
        <taxon>Basidiomycota</taxon>
        <taxon>Agaricomycotina</taxon>
        <taxon>Agaricomycetes</taxon>
        <taxon>Agaricomycetidae</taxon>
        <taxon>Agaricales</taxon>
        <taxon>Marasmiineae</taxon>
        <taxon>Physalacriaceae</taxon>
        <taxon>Armillaria</taxon>
    </lineage>
</organism>
<dbReference type="Proteomes" id="UP000217790">
    <property type="component" value="Unassembled WGS sequence"/>
</dbReference>
<gene>
    <name evidence="2" type="ORF">ARMGADRAFT_1057791</name>
</gene>
<dbReference type="AlphaFoldDB" id="A0A2H3EFT2"/>
<feature type="region of interest" description="Disordered" evidence="1">
    <location>
        <begin position="138"/>
        <end position="162"/>
    </location>
</feature>
<evidence type="ECO:0000256" key="1">
    <source>
        <dbReference type="SAM" id="MobiDB-lite"/>
    </source>
</evidence>
<name>A0A2H3EFT2_ARMGA</name>
<dbReference type="InParanoid" id="A0A2H3EFT2"/>
<feature type="region of interest" description="Disordered" evidence="1">
    <location>
        <begin position="47"/>
        <end position="71"/>
    </location>
</feature>
<protein>
    <submittedName>
        <fullName evidence="2">Uncharacterized protein</fullName>
    </submittedName>
</protein>
<evidence type="ECO:0000313" key="3">
    <source>
        <dbReference type="Proteomes" id="UP000217790"/>
    </source>
</evidence>
<evidence type="ECO:0000313" key="2">
    <source>
        <dbReference type="EMBL" id="PBL02353.1"/>
    </source>
</evidence>
<dbReference type="EMBL" id="KZ293645">
    <property type="protein sequence ID" value="PBL02353.1"/>
    <property type="molecule type" value="Genomic_DNA"/>
</dbReference>
<keyword evidence="3" id="KW-1185">Reference proteome</keyword>
<proteinExistence type="predicted"/>
<sequence length="287" mass="31426">MSAGMRIDSADPLDLVIDRLNVIALLPTTVYQNMNRPQETFKLSIHQSSMEDEGSATSIKPTNGPLKPARDPAHPGNIIIHWIYIRGSTGWTSVGESEAKRGCNVRLTAIILDPQLKSSGMTISRGALNCWTIRKASASPATRPGRGPRLIHPRLHPQPKRAPRAAIWTIQPAFYQRFTGTPEGFGESKNGATPPATVQAQKILTATKIKHTGNYDPPNPIRLRIKLLRRMADVGVANPPIAREIKWGCLRVNVIGLSARENFELDDTGTNPCPDKSAMKEVAGILR</sequence>